<evidence type="ECO:0000259" key="13">
    <source>
        <dbReference type="PROSITE" id="PS51483"/>
    </source>
</evidence>
<evidence type="ECO:0000256" key="12">
    <source>
        <dbReference type="ARBA" id="ARBA00023146"/>
    </source>
</evidence>
<evidence type="ECO:0000313" key="15">
    <source>
        <dbReference type="Proteomes" id="UP000005270"/>
    </source>
</evidence>
<evidence type="ECO:0000256" key="7">
    <source>
        <dbReference type="ARBA" id="ARBA00022723"/>
    </source>
</evidence>
<dbReference type="InterPro" id="IPR045060">
    <property type="entry name" value="Phe-tRNA-ligase_IIc_bsu"/>
</dbReference>
<keyword evidence="7" id="KW-0479">Metal-binding</keyword>
<evidence type="ECO:0000313" key="14">
    <source>
        <dbReference type="EMBL" id="AFK51802.1"/>
    </source>
</evidence>
<dbReference type="GO" id="GO:0000287">
    <property type="term" value="F:magnesium ion binding"/>
    <property type="evidence" value="ECO:0007669"/>
    <property type="project" value="InterPro"/>
</dbReference>
<proteinExistence type="inferred from homology"/>
<keyword evidence="9" id="KW-0067">ATP-binding</keyword>
<dbReference type="AlphaFoldDB" id="I3TGB4"/>
<dbReference type="InterPro" id="IPR045864">
    <property type="entry name" value="aa-tRNA-synth_II/BPL/LPL"/>
</dbReference>
<dbReference type="SUPFAM" id="SSF46955">
    <property type="entry name" value="Putative DNA-binding domain"/>
    <property type="match status" value="2"/>
</dbReference>
<dbReference type="Proteomes" id="UP000005270">
    <property type="component" value="Chromosome"/>
</dbReference>
<evidence type="ECO:0000256" key="10">
    <source>
        <dbReference type="ARBA" id="ARBA00022842"/>
    </source>
</evidence>
<keyword evidence="10" id="KW-0460">Magnesium</keyword>
<dbReference type="Gene3D" id="3.30.930.10">
    <property type="entry name" value="Bira Bifunctional Protein, Domain 2"/>
    <property type="match status" value="1"/>
</dbReference>
<dbReference type="InterPro" id="IPR020825">
    <property type="entry name" value="Phe-tRNA_synthase-like_B3/B4"/>
</dbReference>
<dbReference type="InterPro" id="IPR004531">
    <property type="entry name" value="Phe-tRNA-synth_IIc_bsu_arc_euk"/>
</dbReference>
<keyword evidence="8" id="KW-0547">Nucleotide-binding</keyword>
<accession>I3TGB4</accession>
<evidence type="ECO:0000256" key="1">
    <source>
        <dbReference type="ARBA" id="ARBA00001946"/>
    </source>
</evidence>
<keyword evidence="12 14" id="KW-0030">Aminoacyl-tRNA synthetase</keyword>
<dbReference type="PANTHER" id="PTHR10947:SF0">
    <property type="entry name" value="PHENYLALANINE--TRNA LIGASE BETA SUBUNIT"/>
    <property type="match status" value="1"/>
</dbReference>
<dbReference type="HOGENOM" id="CLU_020279_3_0_2"/>
<protein>
    <recommendedName>
        <fullName evidence="4">phenylalanine--tRNA ligase</fullName>
        <ecNumber evidence="4">6.1.1.20</ecNumber>
    </recommendedName>
</protein>
<gene>
    <name evidence="14" type="ordered locus">TCELL_1380</name>
</gene>
<dbReference type="Pfam" id="PF17759">
    <property type="entry name" value="tRNA_synthFbeta"/>
    <property type="match status" value="1"/>
</dbReference>
<dbReference type="eggNOG" id="arCOG00412">
    <property type="taxonomic scope" value="Archaea"/>
</dbReference>
<dbReference type="PANTHER" id="PTHR10947">
    <property type="entry name" value="PHENYLALANYL-TRNA SYNTHETASE BETA CHAIN AND LEUCINE-RICH REPEAT-CONTAINING PROTEIN 47"/>
    <property type="match status" value="1"/>
</dbReference>
<evidence type="ECO:0000256" key="3">
    <source>
        <dbReference type="ARBA" id="ARBA00007438"/>
    </source>
</evidence>
<dbReference type="EMBL" id="CP003531">
    <property type="protein sequence ID" value="AFK51802.1"/>
    <property type="molecule type" value="Genomic_DNA"/>
</dbReference>
<keyword evidence="15" id="KW-1185">Reference proteome</keyword>
<dbReference type="Gene3D" id="3.50.40.10">
    <property type="entry name" value="Phenylalanyl-trna Synthetase, Chain B, domain 3"/>
    <property type="match status" value="1"/>
</dbReference>
<dbReference type="SUPFAM" id="SSF56037">
    <property type="entry name" value="PheT/TilS domain"/>
    <property type="match status" value="1"/>
</dbReference>
<dbReference type="InterPro" id="IPR009061">
    <property type="entry name" value="DNA-bd_dom_put_sf"/>
</dbReference>
<dbReference type="InterPro" id="IPR005147">
    <property type="entry name" value="tRNA_synthase_B5-dom"/>
</dbReference>
<evidence type="ECO:0000256" key="9">
    <source>
        <dbReference type="ARBA" id="ARBA00022840"/>
    </source>
</evidence>
<name>I3TGB4_THEC1</name>
<dbReference type="InterPro" id="IPR041616">
    <property type="entry name" value="PheRS_beta_core"/>
</dbReference>
<comment type="subcellular location">
    <subcellularLocation>
        <location evidence="2">Cytoplasm</location>
    </subcellularLocation>
</comment>
<dbReference type="GO" id="GO:0003723">
    <property type="term" value="F:RNA binding"/>
    <property type="evidence" value="ECO:0007669"/>
    <property type="project" value="InterPro"/>
</dbReference>
<keyword evidence="6" id="KW-0436">Ligase</keyword>
<evidence type="ECO:0000256" key="11">
    <source>
        <dbReference type="ARBA" id="ARBA00022917"/>
    </source>
</evidence>
<dbReference type="NCBIfam" id="TIGR00471">
    <property type="entry name" value="pheT_arch"/>
    <property type="match status" value="1"/>
</dbReference>
<evidence type="ECO:0000256" key="6">
    <source>
        <dbReference type="ARBA" id="ARBA00022598"/>
    </source>
</evidence>
<dbReference type="FunFam" id="3.50.40.10:FF:000003">
    <property type="entry name" value="Phenylalanine--tRNA ligase beta subunit"/>
    <property type="match status" value="1"/>
</dbReference>
<dbReference type="GO" id="GO:0004826">
    <property type="term" value="F:phenylalanine-tRNA ligase activity"/>
    <property type="evidence" value="ECO:0007669"/>
    <property type="project" value="UniProtKB-EC"/>
</dbReference>
<dbReference type="FunCoup" id="I3TGB4">
    <property type="interactions" value="227"/>
</dbReference>
<feature type="domain" description="B5" evidence="13">
    <location>
        <begin position="267"/>
        <end position="343"/>
    </location>
</feature>
<dbReference type="EC" id="6.1.1.20" evidence="4"/>
<dbReference type="SMART" id="SM00874">
    <property type="entry name" value="B5"/>
    <property type="match status" value="1"/>
</dbReference>
<evidence type="ECO:0000256" key="5">
    <source>
        <dbReference type="ARBA" id="ARBA00022490"/>
    </source>
</evidence>
<comment type="similarity">
    <text evidence="3">Belongs to the phenylalanyl-tRNA synthetase beta subunit family. Type 2 subfamily.</text>
</comment>
<dbReference type="SUPFAM" id="SSF55681">
    <property type="entry name" value="Class II aaRS and biotin synthetases"/>
    <property type="match status" value="1"/>
</dbReference>
<sequence>MRVDDLYRLLGVELDVKSLVRLMTKLKCEIEDLAGGNLVYEANHDRPDLFSAEGLSRALKFMLGLPVRRPPVSGCGVVAYAEPVPDRPFVAFAIVRNVELDDEALKQIIQLQEKLHTTYGRNRKRASIGLYDLDMVKPPVYYRAVDPDETRYRPLGYDKEMSLREVLSQTDKGREYGHIISKMEKYPVIMDSEGRILSLAPILNSEDAKVTTSTRNVLIDSTGLDPRVVVDMVTIMAYSLAERGRDTEICLMETQFSDGKRLAAPRVEGVVQELTIGQVNDLLGTEISVKEAANFLGMFGYDVVEAAGDKLVVRAPPYRIDVLGWVDVAEDIAIGYGYERLGEEATGLPPSRSSGREDEVEHLSDLLRRVLVSMGFSEVANYMMTSAEVDVRLYNRRVEPIVVANPISERFTSLRTWLTAGLVNFIVENKNKSAEFRIFEVGDVVYVREGRVYEERRVGVAISSPEATLTDGLAVVNTLLNAIGLSPAFREGEIDGLLRERTAEIIVRDDNVGFVGEVHPEVLLKLEYDRPIVTIEIDVGKILKVLRAQ</sequence>
<dbReference type="Pfam" id="PF03483">
    <property type="entry name" value="B3_4"/>
    <property type="match status" value="1"/>
</dbReference>
<dbReference type="Pfam" id="PF03484">
    <property type="entry name" value="B5"/>
    <property type="match status" value="1"/>
</dbReference>
<evidence type="ECO:0000256" key="4">
    <source>
        <dbReference type="ARBA" id="ARBA00012814"/>
    </source>
</evidence>
<dbReference type="GO" id="GO:0005524">
    <property type="term" value="F:ATP binding"/>
    <property type="evidence" value="ECO:0007669"/>
    <property type="project" value="UniProtKB-KW"/>
</dbReference>
<dbReference type="GO" id="GO:0006432">
    <property type="term" value="P:phenylalanyl-tRNA aminoacylation"/>
    <property type="evidence" value="ECO:0007669"/>
    <property type="project" value="InterPro"/>
</dbReference>
<reference evidence="14 15" key="1">
    <citation type="journal article" date="2012" name="J. Bacteriol.">
        <title>Complete genome sequence of the hyperthermophilic cellulolytic Crenarchaeon 'Thermogladius cellulolyticus' 1633.</title>
        <authorList>
            <person name="Mardanov A.V."/>
            <person name="Kochetkova T.V."/>
            <person name="Beletsky A.V."/>
            <person name="Bonch-Osmolovskaya E.A."/>
            <person name="Ravin N.V."/>
            <person name="Skryabin K.G."/>
        </authorList>
    </citation>
    <scope>NUCLEOTIDE SEQUENCE [LARGE SCALE GENOMIC DNA]</scope>
    <source>
        <strain evidence="15">DSM 22663 / VKM B-2946 / 1633</strain>
    </source>
</reference>
<dbReference type="PROSITE" id="PS51483">
    <property type="entry name" value="B5"/>
    <property type="match status" value="1"/>
</dbReference>
<evidence type="ECO:0000256" key="2">
    <source>
        <dbReference type="ARBA" id="ARBA00004496"/>
    </source>
</evidence>
<dbReference type="GO" id="GO:0009328">
    <property type="term" value="C:phenylalanine-tRNA ligase complex"/>
    <property type="evidence" value="ECO:0007669"/>
    <property type="project" value="TreeGrafter"/>
</dbReference>
<dbReference type="SMART" id="SM00873">
    <property type="entry name" value="B3_4"/>
    <property type="match status" value="1"/>
</dbReference>
<dbReference type="InterPro" id="IPR005146">
    <property type="entry name" value="B3/B4_tRNA-bd"/>
</dbReference>
<keyword evidence="11" id="KW-0648">Protein biosynthesis</keyword>
<dbReference type="Gene3D" id="3.30.56.10">
    <property type="match status" value="2"/>
</dbReference>
<dbReference type="InParanoid" id="I3TGB4"/>
<organism evidence="14 15">
    <name type="scientific">Thermogladius calderae (strain DSM 22663 / VKM B-2946 / 1633)</name>
    <dbReference type="NCBI Taxonomy" id="1184251"/>
    <lineage>
        <taxon>Archaea</taxon>
        <taxon>Thermoproteota</taxon>
        <taxon>Thermoprotei</taxon>
        <taxon>Desulfurococcales</taxon>
        <taxon>Desulfurococcaceae</taxon>
        <taxon>Thermogladius</taxon>
    </lineage>
</organism>
<dbReference type="STRING" id="1184251.TCELL_1380"/>
<evidence type="ECO:0000256" key="8">
    <source>
        <dbReference type="ARBA" id="ARBA00022741"/>
    </source>
</evidence>
<comment type="cofactor">
    <cofactor evidence="1">
        <name>Mg(2+)</name>
        <dbReference type="ChEBI" id="CHEBI:18420"/>
    </cofactor>
</comment>
<keyword evidence="5" id="KW-0963">Cytoplasm</keyword>
<dbReference type="KEGG" id="thg:TCELL_1380"/>